<organism evidence="3 4">
    <name type="scientific">Chironomus riparius</name>
    <dbReference type="NCBI Taxonomy" id="315576"/>
    <lineage>
        <taxon>Eukaryota</taxon>
        <taxon>Metazoa</taxon>
        <taxon>Ecdysozoa</taxon>
        <taxon>Arthropoda</taxon>
        <taxon>Hexapoda</taxon>
        <taxon>Insecta</taxon>
        <taxon>Pterygota</taxon>
        <taxon>Neoptera</taxon>
        <taxon>Endopterygota</taxon>
        <taxon>Diptera</taxon>
        <taxon>Nematocera</taxon>
        <taxon>Chironomoidea</taxon>
        <taxon>Chironomidae</taxon>
        <taxon>Chironominae</taxon>
        <taxon>Chironomus</taxon>
    </lineage>
</organism>
<evidence type="ECO:0000313" key="3">
    <source>
        <dbReference type="EMBL" id="CAG9804937.1"/>
    </source>
</evidence>
<feature type="signal peptide" evidence="2">
    <location>
        <begin position="1"/>
        <end position="16"/>
    </location>
</feature>
<dbReference type="AlphaFoldDB" id="A0A9N9WUX5"/>
<keyword evidence="1" id="KW-0193">Cuticle</keyword>
<dbReference type="InterPro" id="IPR000618">
    <property type="entry name" value="Insect_cuticle"/>
</dbReference>
<dbReference type="OrthoDB" id="6629557at2759"/>
<reference evidence="3" key="1">
    <citation type="submission" date="2022-01" db="EMBL/GenBank/DDBJ databases">
        <authorList>
            <person name="King R."/>
        </authorList>
    </citation>
    <scope>NUCLEOTIDE SEQUENCE</scope>
</reference>
<dbReference type="Proteomes" id="UP001153620">
    <property type="component" value="Chromosome 2"/>
</dbReference>
<accession>A0A9N9WUX5</accession>
<feature type="chain" id="PRO_5040324683" evidence="2">
    <location>
        <begin position="17"/>
        <end position="138"/>
    </location>
</feature>
<evidence type="ECO:0000313" key="4">
    <source>
        <dbReference type="Proteomes" id="UP001153620"/>
    </source>
</evidence>
<dbReference type="Pfam" id="PF00379">
    <property type="entry name" value="Chitin_bind_4"/>
    <property type="match status" value="1"/>
</dbReference>
<dbReference type="EMBL" id="OU895878">
    <property type="protein sequence ID" value="CAG9804937.1"/>
    <property type="molecule type" value="Genomic_DNA"/>
</dbReference>
<dbReference type="PROSITE" id="PS51155">
    <property type="entry name" value="CHIT_BIND_RR_2"/>
    <property type="match status" value="1"/>
</dbReference>
<sequence>MKYIIVAVVLISGVLSAPAPQESSPVSQVVNAAATIVRYFFDWYPNNEGYRYTYELSDGQIRSEEGKYKDGEDIDGNPVKILVVQGAYSHVGPDGETYWVNYQSDENGYKPKTGKGVGGIKPGEDASIDPNLLKSLIG</sequence>
<keyword evidence="2" id="KW-0732">Signal</keyword>
<dbReference type="PRINTS" id="PR00947">
    <property type="entry name" value="CUTICLE"/>
</dbReference>
<reference evidence="3" key="2">
    <citation type="submission" date="2022-10" db="EMBL/GenBank/DDBJ databases">
        <authorList>
            <consortium name="ENA_rothamsted_submissions"/>
            <consortium name="culmorum"/>
            <person name="King R."/>
        </authorList>
    </citation>
    <scope>NUCLEOTIDE SEQUENCE</scope>
</reference>
<protein>
    <submittedName>
        <fullName evidence="3">Uncharacterized protein</fullName>
    </submittedName>
</protein>
<evidence type="ECO:0000256" key="2">
    <source>
        <dbReference type="SAM" id="SignalP"/>
    </source>
</evidence>
<keyword evidence="4" id="KW-1185">Reference proteome</keyword>
<name>A0A9N9WUX5_9DIPT</name>
<proteinExistence type="predicted"/>
<gene>
    <name evidence="3" type="ORF">CHIRRI_LOCUS7814</name>
</gene>
<evidence type="ECO:0000256" key="1">
    <source>
        <dbReference type="PROSITE-ProRule" id="PRU00497"/>
    </source>
</evidence>
<dbReference type="GO" id="GO:0042302">
    <property type="term" value="F:structural constituent of cuticle"/>
    <property type="evidence" value="ECO:0007669"/>
    <property type="project" value="UniProtKB-UniRule"/>
</dbReference>